<evidence type="ECO:0008006" key="4">
    <source>
        <dbReference type="Google" id="ProtNLM"/>
    </source>
</evidence>
<evidence type="ECO:0000313" key="3">
    <source>
        <dbReference type="Proteomes" id="UP001519363"/>
    </source>
</evidence>
<comment type="caution">
    <text evidence="2">The sequence shown here is derived from an EMBL/GenBank/DDBJ whole genome shotgun (WGS) entry which is preliminary data.</text>
</comment>
<name>A0ABS5AI57_9PSEU</name>
<accession>A0ABS5AI57</accession>
<sequence>MADNAGLVDRLRERVAGLPRPRKLRRTSVAILAVAALLSLMTIVLFGAMLVNDYKIGKRTGTAVAEVQAVTFARTIVRYNTPDGAIHSPTRGILYPSGLVEGNLVQVEYDLFAPDELVRVSGRNAWQAVLPILGTLASIWVVAYPVVRVLEKRRKKA</sequence>
<dbReference type="Proteomes" id="UP001519363">
    <property type="component" value="Unassembled WGS sequence"/>
</dbReference>
<keyword evidence="1" id="KW-0812">Transmembrane</keyword>
<keyword evidence="3" id="KW-1185">Reference proteome</keyword>
<reference evidence="2 3" key="1">
    <citation type="submission" date="2021-03" db="EMBL/GenBank/DDBJ databases">
        <title>Sequencing the genomes of 1000 actinobacteria strains.</title>
        <authorList>
            <person name="Klenk H.-P."/>
        </authorList>
    </citation>
    <scope>NUCLEOTIDE SEQUENCE [LARGE SCALE GENOMIC DNA]</scope>
    <source>
        <strain evidence="2 3">DSM 44580</strain>
    </source>
</reference>
<feature type="transmembrane region" description="Helical" evidence="1">
    <location>
        <begin position="125"/>
        <end position="147"/>
    </location>
</feature>
<evidence type="ECO:0000313" key="2">
    <source>
        <dbReference type="EMBL" id="MBP2476046.1"/>
    </source>
</evidence>
<dbReference type="EMBL" id="JAGIOO010000001">
    <property type="protein sequence ID" value="MBP2476046.1"/>
    <property type="molecule type" value="Genomic_DNA"/>
</dbReference>
<gene>
    <name evidence="2" type="ORF">JOF53_004918</name>
</gene>
<feature type="transmembrane region" description="Helical" evidence="1">
    <location>
        <begin position="29"/>
        <end position="51"/>
    </location>
</feature>
<dbReference type="RefSeq" id="WP_086783052.1">
    <property type="nucleotide sequence ID" value="NZ_JAGIOO010000001.1"/>
</dbReference>
<proteinExistence type="predicted"/>
<keyword evidence="1" id="KW-1133">Transmembrane helix</keyword>
<evidence type="ECO:0000256" key="1">
    <source>
        <dbReference type="SAM" id="Phobius"/>
    </source>
</evidence>
<protein>
    <recommendedName>
        <fullName evidence="4">DUF3592 domain-containing protein</fullName>
    </recommendedName>
</protein>
<keyword evidence="1" id="KW-0472">Membrane</keyword>
<organism evidence="2 3">
    <name type="scientific">Crossiella equi</name>
    <dbReference type="NCBI Taxonomy" id="130796"/>
    <lineage>
        <taxon>Bacteria</taxon>
        <taxon>Bacillati</taxon>
        <taxon>Actinomycetota</taxon>
        <taxon>Actinomycetes</taxon>
        <taxon>Pseudonocardiales</taxon>
        <taxon>Pseudonocardiaceae</taxon>
        <taxon>Crossiella</taxon>
    </lineage>
</organism>